<reference evidence="3" key="1">
    <citation type="journal article" date="2019" name="Nat. Commun.">
        <title>The genome of broomcorn millet.</title>
        <authorList>
            <person name="Zou C."/>
            <person name="Miki D."/>
            <person name="Li D."/>
            <person name="Tang Q."/>
            <person name="Xiao L."/>
            <person name="Rajput S."/>
            <person name="Deng P."/>
            <person name="Jia W."/>
            <person name="Huang R."/>
            <person name="Zhang M."/>
            <person name="Sun Y."/>
            <person name="Hu J."/>
            <person name="Fu X."/>
            <person name="Schnable P.S."/>
            <person name="Li F."/>
            <person name="Zhang H."/>
            <person name="Feng B."/>
            <person name="Zhu X."/>
            <person name="Liu R."/>
            <person name="Schnable J.C."/>
            <person name="Zhu J.-K."/>
            <person name="Zhang H."/>
        </authorList>
    </citation>
    <scope>NUCLEOTIDE SEQUENCE [LARGE SCALE GENOMIC DNA]</scope>
</reference>
<feature type="region of interest" description="Disordered" evidence="1">
    <location>
        <begin position="95"/>
        <end position="119"/>
    </location>
</feature>
<gene>
    <name evidence="2" type="ORF">C2845_PM03G00290</name>
</gene>
<dbReference type="PANTHER" id="PTHR35360">
    <property type="entry name" value="OS01G0324125 PROTEIN-RELATED"/>
    <property type="match status" value="1"/>
</dbReference>
<name>A0A3L6TAF2_PANMI</name>
<comment type="caution">
    <text evidence="2">The sequence shown here is derived from an EMBL/GenBank/DDBJ whole genome shotgun (WGS) entry which is preliminary data.</text>
</comment>
<accession>A0A3L6TAF2</accession>
<evidence type="ECO:0000256" key="1">
    <source>
        <dbReference type="SAM" id="MobiDB-lite"/>
    </source>
</evidence>
<dbReference type="OrthoDB" id="696348at2759"/>
<proteinExistence type="predicted"/>
<keyword evidence="3" id="KW-1185">Reference proteome</keyword>
<protein>
    <submittedName>
        <fullName evidence="2">Uncharacterized protein</fullName>
    </submittedName>
</protein>
<organism evidence="2 3">
    <name type="scientific">Panicum miliaceum</name>
    <name type="common">Proso millet</name>
    <name type="synonym">Broomcorn millet</name>
    <dbReference type="NCBI Taxonomy" id="4540"/>
    <lineage>
        <taxon>Eukaryota</taxon>
        <taxon>Viridiplantae</taxon>
        <taxon>Streptophyta</taxon>
        <taxon>Embryophyta</taxon>
        <taxon>Tracheophyta</taxon>
        <taxon>Spermatophyta</taxon>
        <taxon>Magnoliopsida</taxon>
        <taxon>Liliopsida</taxon>
        <taxon>Poales</taxon>
        <taxon>Poaceae</taxon>
        <taxon>PACMAD clade</taxon>
        <taxon>Panicoideae</taxon>
        <taxon>Panicodae</taxon>
        <taxon>Paniceae</taxon>
        <taxon>Panicinae</taxon>
        <taxon>Panicum</taxon>
        <taxon>Panicum sect. Panicum</taxon>
    </lineage>
</organism>
<sequence>MAVSPDGHRVRERTRVHGTYLHADEQRASLHLRLPSANAAREFPTMLVHGGADGRNFVVSATPPPPLYLGAFDPGPDKAEAGPITLKIVRAGNGDDGVLGPVSDQRDSGKRTSAAVDEPDDLASTLSPVVEAIPSRQAVPARPGASQVEPRANCSGILPTSILRAWRRHRRRSHPAEATDCPRGRVARVVLRHNVLGSRVIRFKRSVIRRRYWPLPREYGWEGVLGDPTLQTVPEFERIHGPGTFSCKAAAPRKLLNACRREGIWIHRKGARVTEVLDRIEKLGGVPTTNAPPPSISVLPLKNWEMHWWDKGLTPERAARLLYEHGPCIGILWVTAEYHHFNADVDDAAVFRGETRGKGVLHDVVCFKYKFVGEELRIKVLDNHYTGGPKRWVAFLDTFDALVTVAVDPVSPACLLLRGRDILYPYSIT</sequence>
<dbReference type="EMBL" id="PQIB02000002">
    <property type="protein sequence ID" value="RLN35189.1"/>
    <property type="molecule type" value="Genomic_DNA"/>
</dbReference>
<dbReference type="Proteomes" id="UP000275267">
    <property type="component" value="Unassembled WGS sequence"/>
</dbReference>
<evidence type="ECO:0000313" key="3">
    <source>
        <dbReference type="Proteomes" id="UP000275267"/>
    </source>
</evidence>
<evidence type="ECO:0000313" key="2">
    <source>
        <dbReference type="EMBL" id="RLN35189.1"/>
    </source>
</evidence>
<dbReference type="AlphaFoldDB" id="A0A3L6TAF2"/>